<dbReference type="InterPro" id="IPR036291">
    <property type="entry name" value="NAD(P)-bd_dom_sf"/>
</dbReference>
<dbReference type="Gene3D" id="3.90.180.10">
    <property type="entry name" value="Medium-chain alcohol dehydrogenases, catalytic domain"/>
    <property type="match status" value="1"/>
</dbReference>
<keyword evidence="6" id="KW-0614">Plasmid</keyword>
<dbReference type="PANTHER" id="PTHR43401:SF5">
    <property type="entry name" value="ALCOHOL DEHYDROGENASE-RELATED"/>
    <property type="match status" value="1"/>
</dbReference>
<dbReference type="InterPro" id="IPR013154">
    <property type="entry name" value="ADH-like_N"/>
</dbReference>
<evidence type="ECO:0000313" key="6">
    <source>
        <dbReference type="EMBL" id="AVW90069.1"/>
    </source>
</evidence>
<gene>
    <name evidence="6" type="ORF">DA792_02460</name>
    <name evidence="7" type="ORF">SAMN04488117_11649</name>
</gene>
<keyword evidence="2 4" id="KW-0862">Zinc</keyword>
<keyword evidence="3" id="KW-0560">Oxidoreductase</keyword>
<dbReference type="Pfam" id="PF08240">
    <property type="entry name" value="ADH_N"/>
    <property type="match status" value="1"/>
</dbReference>
<evidence type="ECO:0000256" key="2">
    <source>
        <dbReference type="ARBA" id="ARBA00022833"/>
    </source>
</evidence>
<evidence type="ECO:0000256" key="1">
    <source>
        <dbReference type="ARBA" id="ARBA00022723"/>
    </source>
</evidence>
<dbReference type="OrthoDB" id="5295340at2"/>
<evidence type="ECO:0000313" key="8">
    <source>
        <dbReference type="Proteomes" id="UP000182284"/>
    </source>
</evidence>
<dbReference type="EMBL" id="CP028473">
    <property type="protein sequence ID" value="AVW90069.1"/>
    <property type="molecule type" value="Genomic_DNA"/>
</dbReference>
<dbReference type="RefSeq" id="WP_074646884.1">
    <property type="nucleotide sequence ID" value="NZ_CP028473.1"/>
</dbReference>
<dbReference type="AlphaFoldDB" id="A0A1G7T6J6"/>
<dbReference type="InterPro" id="IPR013149">
    <property type="entry name" value="ADH-like_C"/>
</dbReference>
<evidence type="ECO:0000313" key="7">
    <source>
        <dbReference type="EMBL" id="SDG30905.1"/>
    </source>
</evidence>
<dbReference type="Gene3D" id="3.40.50.720">
    <property type="entry name" value="NAD(P)-binding Rossmann-like Domain"/>
    <property type="match status" value="1"/>
</dbReference>
<dbReference type="GO" id="GO:0016616">
    <property type="term" value="F:oxidoreductase activity, acting on the CH-OH group of donors, NAD or NADP as acceptor"/>
    <property type="evidence" value="ECO:0007669"/>
    <property type="project" value="UniProtKB-ARBA"/>
</dbReference>
<evidence type="ECO:0000256" key="3">
    <source>
        <dbReference type="ARBA" id="ARBA00023002"/>
    </source>
</evidence>
<dbReference type="InterPro" id="IPR002328">
    <property type="entry name" value="ADH_Zn_CS"/>
</dbReference>
<dbReference type="PROSITE" id="PS00059">
    <property type="entry name" value="ADH_ZINC"/>
    <property type="match status" value="1"/>
</dbReference>
<dbReference type="InterPro" id="IPR011032">
    <property type="entry name" value="GroES-like_sf"/>
</dbReference>
<comment type="cofactor">
    <cofactor evidence="4">
        <name>Zn(2+)</name>
        <dbReference type="ChEBI" id="CHEBI:29105"/>
    </cofactor>
</comment>
<reference evidence="6 9" key="2">
    <citation type="submission" date="2018-03" db="EMBL/GenBank/DDBJ databases">
        <title>The Complete Genome of Celeribacter baekdonensis strain LH4, a Thiosulfate-Oxidizing Alphaproteobacterium Isolated from Gulf of Mexico Continental Slope Sediments.</title>
        <authorList>
            <person name="Flood B.E."/>
            <person name="Bailey J.V."/>
            <person name="Leprich D."/>
        </authorList>
    </citation>
    <scope>NUCLEOTIDE SEQUENCE [LARGE SCALE GENOMIC DNA]</scope>
    <source>
        <strain evidence="6 9">LH4</strain>
        <plasmid evidence="6">pCBLh4b</plasmid>
        <plasmid evidence="9">Plasmid pcblh4b</plasmid>
    </source>
</reference>
<evidence type="ECO:0000313" key="9">
    <source>
        <dbReference type="Proteomes" id="UP000241447"/>
    </source>
</evidence>
<organism evidence="7 8">
    <name type="scientific">Celeribacter baekdonensis</name>
    <dbReference type="NCBI Taxonomy" id="875171"/>
    <lineage>
        <taxon>Bacteria</taxon>
        <taxon>Pseudomonadati</taxon>
        <taxon>Pseudomonadota</taxon>
        <taxon>Alphaproteobacteria</taxon>
        <taxon>Rhodobacterales</taxon>
        <taxon>Roseobacteraceae</taxon>
        <taxon>Celeribacter</taxon>
    </lineage>
</organism>
<proteinExistence type="inferred from homology"/>
<name>A0A1G7T6J6_9RHOB</name>
<feature type="domain" description="Enoyl reductase (ER)" evidence="5">
    <location>
        <begin position="8"/>
        <end position="355"/>
    </location>
</feature>
<dbReference type="SUPFAM" id="SSF51735">
    <property type="entry name" value="NAD(P)-binding Rossmann-fold domains"/>
    <property type="match status" value="1"/>
</dbReference>
<dbReference type="Proteomes" id="UP000241447">
    <property type="component" value="Plasmid pCBLh4b"/>
</dbReference>
<reference evidence="7 8" key="1">
    <citation type="submission" date="2016-10" db="EMBL/GenBank/DDBJ databases">
        <authorList>
            <person name="de Groot N.N."/>
        </authorList>
    </citation>
    <scope>NUCLEOTIDE SEQUENCE [LARGE SCALE GENOMIC DNA]</scope>
    <source>
        <strain evidence="7 8">DSM 27375</strain>
    </source>
</reference>
<sequence length="357" mass="38024">MRGVTFPGDRKVAIMEFDDPTPGPGEVVIEVKASGLCGSDLHGYRAPSDDRAFRELAKGKPYETMRDTGPKIAGHEPCGVVVAIGPGVSDRVARIGQRVMIHHYSGCHVCDQCRTGWPQMCEGMVPDIYGWTAHGAHAQYMKCAAHTLVTLPDELSFEAGAAIACGSGTSYAALRKIQPNASHTVAIFGQGPVGLSGTQFAAALGARVIALDVNKERLEMARQFGAAETINPAEVDAVEAIRGLTHGRGAHFSLETSGAPQAIEGATKCLRLWGTAVFVGLGKPPVVDFASDVIFRQISLQGSFTFSTNIMEECAIFSVDRGVEVDAIFSDRWTLDQAGKAYELLDRQASGKGVIVF</sequence>
<dbReference type="PANTHER" id="PTHR43401">
    <property type="entry name" value="L-THREONINE 3-DEHYDROGENASE"/>
    <property type="match status" value="1"/>
</dbReference>
<dbReference type="Pfam" id="PF00107">
    <property type="entry name" value="ADH_zinc_N"/>
    <property type="match status" value="1"/>
</dbReference>
<geneLocation type="plasmid" evidence="6">
    <name>pCBLh4b</name>
</geneLocation>
<evidence type="ECO:0000256" key="4">
    <source>
        <dbReference type="RuleBase" id="RU361277"/>
    </source>
</evidence>
<protein>
    <submittedName>
        <fullName evidence="7">D-arabinose 1-dehydrogenase, Zn-dependent alcohol dehydrogenase family</fullName>
    </submittedName>
    <submittedName>
        <fullName evidence="6">Iditol 2-dehydrogenase</fullName>
    </submittedName>
</protein>
<dbReference type="KEGG" id="cbak:DA792_02460"/>
<geneLocation type="plasmid" evidence="9">
    <name>pcblh4b</name>
</geneLocation>
<dbReference type="CDD" id="cd08239">
    <property type="entry name" value="THR_DH_like"/>
    <property type="match status" value="1"/>
</dbReference>
<dbReference type="InterPro" id="IPR020843">
    <property type="entry name" value="ER"/>
</dbReference>
<keyword evidence="1 4" id="KW-0479">Metal-binding</keyword>
<dbReference type="EMBL" id="FNBL01000016">
    <property type="protein sequence ID" value="SDG30905.1"/>
    <property type="molecule type" value="Genomic_DNA"/>
</dbReference>
<evidence type="ECO:0000259" key="5">
    <source>
        <dbReference type="SMART" id="SM00829"/>
    </source>
</evidence>
<dbReference type="SMART" id="SM00829">
    <property type="entry name" value="PKS_ER"/>
    <property type="match status" value="1"/>
</dbReference>
<accession>A0A1G7T6J6</accession>
<dbReference type="InterPro" id="IPR050129">
    <property type="entry name" value="Zn_alcohol_dh"/>
</dbReference>
<comment type="similarity">
    <text evidence="4">Belongs to the zinc-containing alcohol dehydrogenase family.</text>
</comment>
<dbReference type="Proteomes" id="UP000182284">
    <property type="component" value="Unassembled WGS sequence"/>
</dbReference>
<dbReference type="GO" id="GO:0008270">
    <property type="term" value="F:zinc ion binding"/>
    <property type="evidence" value="ECO:0007669"/>
    <property type="project" value="InterPro"/>
</dbReference>
<dbReference type="SUPFAM" id="SSF50129">
    <property type="entry name" value="GroES-like"/>
    <property type="match status" value="1"/>
</dbReference>